<organism evidence="2 3">
    <name type="scientific">Trachymyrmex cornetzi</name>
    <dbReference type="NCBI Taxonomy" id="471704"/>
    <lineage>
        <taxon>Eukaryota</taxon>
        <taxon>Metazoa</taxon>
        <taxon>Ecdysozoa</taxon>
        <taxon>Arthropoda</taxon>
        <taxon>Hexapoda</taxon>
        <taxon>Insecta</taxon>
        <taxon>Pterygota</taxon>
        <taxon>Neoptera</taxon>
        <taxon>Endopterygota</taxon>
        <taxon>Hymenoptera</taxon>
        <taxon>Apocrita</taxon>
        <taxon>Aculeata</taxon>
        <taxon>Formicoidea</taxon>
        <taxon>Formicidae</taxon>
        <taxon>Myrmicinae</taxon>
        <taxon>Trachymyrmex</taxon>
    </lineage>
</organism>
<dbReference type="EMBL" id="KQ979110">
    <property type="protein sequence ID" value="KYN22601.1"/>
    <property type="molecule type" value="Genomic_DNA"/>
</dbReference>
<gene>
    <name evidence="2" type="ORF">ALC57_04997</name>
    <name evidence="1" type="ORF">ALC57_16956</name>
</gene>
<dbReference type="PANTHER" id="PTHR33198:SF20">
    <property type="entry name" value="RETROTRANSPOSON GAG DOMAIN-CONTAINING PROTEIN"/>
    <property type="match status" value="1"/>
</dbReference>
<evidence type="ECO:0000313" key="1">
    <source>
        <dbReference type="EMBL" id="KYN10892.1"/>
    </source>
</evidence>
<evidence type="ECO:0008006" key="4">
    <source>
        <dbReference type="Google" id="ProtNLM"/>
    </source>
</evidence>
<dbReference type="PANTHER" id="PTHR33198">
    <property type="entry name" value="ANK_REP_REGION DOMAIN-CONTAINING PROTEIN-RELATED"/>
    <property type="match status" value="1"/>
</dbReference>
<dbReference type="AlphaFoldDB" id="A0A151JBR7"/>
<accession>A0A151JBR7</accession>
<evidence type="ECO:0000313" key="2">
    <source>
        <dbReference type="EMBL" id="KYN22601.1"/>
    </source>
</evidence>
<reference evidence="2 3" key="1">
    <citation type="submission" date="2015-09" db="EMBL/GenBank/DDBJ databases">
        <title>Trachymyrmex cornetzi WGS genome.</title>
        <authorList>
            <person name="Nygaard S."/>
            <person name="Hu H."/>
            <person name="Boomsma J."/>
            <person name="Zhang G."/>
        </authorList>
    </citation>
    <scope>NUCLEOTIDE SEQUENCE [LARGE SCALE GENOMIC DNA]</scope>
    <source>
        <strain evidence="2">Tcor2-1</strain>
        <tissue evidence="2">Whole body</tissue>
    </source>
</reference>
<dbReference type="EMBL" id="KQ980972">
    <property type="protein sequence ID" value="KYN10892.1"/>
    <property type="molecule type" value="Genomic_DNA"/>
</dbReference>
<name>A0A151JBR7_9HYME</name>
<dbReference type="STRING" id="471704.A0A151JBR7"/>
<dbReference type="Proteomes" id="UP000078492">
    <property type="component" value="Unassembled WGS sequence"/>
</dbReference>
<evidence type="ECO:0000313" key="3">
    <source>
        <dbReference type="Proteomes" id="UP000078492"/>
    </source>
</evidence>
<proteinExistence type="predicted"/>
<keyword evidence="3" id="KW-1185">Reference proteome</keyword>
<protein>
    <recommendedName>
        <fullName evidence="4">Retrotransposon gag domain-containing protein</fullName>
    </recommendedName>
</protein>
<sequence length="162" mass="18921">MTANGFQEKSGEVKVAILLNTIGDEGIDIFNNFNLSEADQKKYDVVVKKFDEYFLPKKNIIYERFLFYKRIQEPNEPVDNFVKKLKKIAQNCEFMDEQDMIRDRIVLGIADVTVQEKLLGMTDLKLEKAVEICRAKEAIKERLKTMHEEKAIEKIEKRSPSK</sequence>